<keyword evidence="2" id="KW-1185">Reference proteome</keyword>
<dbReference type="Proteomes" id="UP000184148">
    <property type="component" value="Unassembled WGS sequence"/>
</dbReference>
<organism evidence="1 2">
    <name type="scientific">Desulforamulus putei DSM 12395</name>
    <dbReference type="NCBI Taxonomy" id="1121429"/>
    <lineage>
        <taxon>Bacteria</taxon>
        <taxon>Bacillati</taxon>
        <taxon>Bacillota</taxon>
        <taxon>Clostridia</taxon>
        <taxon>Eubacteriales</taxon>
        <taxon>Peptococcaceae</taxon>
        <taxon>Desulforamulus</taxon>
    </lineage>
</organism>
<name>A0A1M4ZDH7_9FIRM</name>
<gene>
    <name evidence="1" type="ORF">SAMN02745133_01962</name>
</gene>
<protein>
    <submittedName>
        <fullName evidence="1">Uncharacterized protein</fullName>
    </submittedName>
</protein>
<accession>A0A1M4ZDH7</accession>
<evidence type="ECO:0000313" key="2">
    <source>
        <dbReference type="Proteomes" id="UP000184148"/>
    </source>
</evidence>
<proteinExistence type="predicted"/>
<dbReference type="AlphaFoldDB" id="A0A1M4ZDH7"/>
<evidence type="ECO:0000313" key="1">
    <source>
        <dbReference type="EMBL" id="SHF16015.1"/>
    </source>
</evidence>
<sequence length="201" mass="22991">MNLYSSANNLQIIYDELPKKKPVNLFPAELVTMNIIKECHAVIATQLEFLWGAKSKNKLKTMAVNGLLNNHVLISNGKKINIYTLPSFFPKPEKVIKDIVLAQLYTKIRRYQSCSIFRGDLTLLSIGKALFPVFVLRHNEKILTPLLKGLPRAIIITEKFKPEKYPIPVRITTDEMLFRNDVSEMFLTPDGKIDRVNFGCQ</sequence>
<dbReference type="EMBL" id="FQUY01000013">
    <property type="protein sequence ID" value="SHF16015.1"/>
    <property type="molecule type" value="Genomic_DNA"/>
</dbReference>
<reference evidence="2" key="1">
    <citation type="submission" date="2016-11" db="EMBL/GenBank/DDBJ databases">
        <authorList>
            <person name="Varghese N."/>
            <person name="Submissions S."/>
        </authorList>
    </citation>
    <scope>NUCLEOTIDE SEQUENCE [LARGE SCALE GENOMIC DNA]</scope>
    <source>
        <strain evidence="2">DSM 12395</strain>
    </source>
</reference>
<dbReference type="RefSeq" id="WP_073239216.1">
    <property type="nucleotide sequence ID" value="NZ_FQUY01000013.1"/>
</dbReference>